<keyword evidence="3" id="KW-0285">Flavoprotein</keyword>
<feature type="domain" description="Acyl-CoA dehydrogenase/oxidase N-terminal" evidence="7">
    <location>
        <begin position="33"/>
        <end position="112"/>
    </location>
</feature>
<evidence type="ECO:0000313" key="9">
    <source>
        <dbReference type="Proteomes" id="UP000179616"/>
    </source>
</evidence>
<evidence type="ECO:0000256" key="4">
    <source>
        <dbReference type="ARBA" id="ARBA00022827"/>
    </source>
</evidence>
<dbReference type="PANTHER" id="PTHR43884">
    <property type="entry name" value="ACYL-COA DEHYDROGENASE"/>
    <property type="match status" value="1"/>
</dbReference>
<evidence type="ECO:0000313" key="8">
    <source>
        <dbReference type="EMBL" id="OHU20728.1"/>
    </source>
</evidence>
<dbReference type="InterPro" id="IPR013786">
    <property type="entry name" value="AcylCoA_DH/ox_N"/>
</dbReference>
<proteinExistence type="inferred from homology"/>
<dbReference type="Gene3D" id="2.40.110.10">
    <property type="entry name" value="Butyryl-CoA Dehydrogenase, subunit A, domain 2"/>
    <property type="match status" value="1"/>
</dbReference>
<dbReference type="InterPro" id="IPR036250">
    <property type="entry name" value="AcylCo_DH-like_C"/>
</dbReference>
<dbReference type="RefSeq" id="WP_070937205.1">
    <property type="nucleotide sequence ID" value="NZ_MLIK01000019.1"/>
</dbReference>
<dbReference type="Gene3D" id="1.10.540.10">
    <property type="entry name" value="Acyl-CoA dehydrogenase/oxidase, N-terminal domain"/>
    <property type="match status" value="1"/>
</dbReference>
<evidence type="ECO:0000256" key="5">
    <source>
        <dbReference type="ARBA" id="ARBA00023002"/>
    </source>
</evidence>
<comment type="cofactor">
    <cofactor evidence="1">
        <name>FAD</name>
        <dbReference type="ChEBI" id="CHEBI:57692"/>
    </cofactor>
</comment>
<evidence type="ECO:0000259" key="6">
    <source>
        <dbReference type="Pfam" id="PF00441"/>
    </source>
</evidence>
<name>A0A1S1L6Z4_9MYCO</name>
<gene>
    <name evidence="8" type="ORF">BKG76_08120</name>
</gene>
<dbReference type="SUPFAM" id="SSF47203">
    <property type="entry name" value="Acyl-CoA dehydrogenase C-terminal domain-like"/>
    <property type="match status" value="1"/>
</dbReference>
<dbReference type="Gene3D" id="1.20.140.10">
    <property type="entry name" value="Butyryl-CoA Dehydrogenase, subunit A, domain 3"/>
    <property type="match status" value="1"/>
</dbReference>
<dbReference type="EMBL" id="MLIK01000019">
    <property type="protein sequence ID" value="OHU20728.1"/>
    <property type="molecule type" value="Genomic_DNA"/>
</dbReference>
<dbReference type="GO" id="GO:0050660">
    <property type="term" value="F:flavin adenine dinucleotide binding"/>
    <property type="evidence" value="ECO:0007669"/>
    <property type="project" value="InterPro"/>
</dbReference>
<feature type="domain" description="Acyl-CoA dehydrogenase/oxidase C-terminal" evidence="6">
    <location>
        <begin position="221"/>
        <end position="344"/>
    </location>
</feature>
<sequence>MDFAFAEEQQAVSDVVEAVLTDREFIGVVPGIGYDEDTWRALSANGVLNLALPERLGGDGLGLAEVSVALRVLGKHGTLTPALATLGFGVVPLAELASEQQQERFLDGVGSGAILTAALDEPGSALPSSPAVSAVRDGSSLVLNGRKIGVLHAAEANWILVTTDNGVVVVAPNTPGVTITRTPTSSKAAEYAVTFADASVPAEDVLGDSVERVNQLALAAIGSYADGLVSGALRLTADHVSNRVQFGKPLATFQAVSQQLADVYVVSRTLNLGVKSAVWRLSEGLDATEDLDIVAFWMALEAQRVMQICHHLHGGLGVDITYPMNRYYSTIKDLSRLVGGSSERLDVLAAAQG</sequence>
<comment type="caution">
    <text evidence="8">The sequence shown here is derived from an EMBL/GenBank/DDBJ whole genome shotgun (WGS) entry which is preliminary data.</text>
</comment>
<reference evidence="8 9" key="1">
    <citation type="submission" date="2016-10" db="EMBL/GenBank/DDBJ databases">
        <title>Evaluation of Human, Veterinary and Environmental Mycobacterium chelonae Isolates by Core Genome Phylogenomic Analysis, Targeted Gene Comparison, and Anti-microbial Susceptibility Patterns: A Tale of Mistaken Identities.</title>
        <authorList>
            <person name="Fogelson S.B."/>
            <person name="Camus A.C."/>
            <person name="Lorenz W."/>
            <person name="Vasireddy R."/>
            <person name="Vasireddy S."/>
            <person name="Smith T."/>
            <person name="Brown-Elliott B.A."/>
            <person name="Wallace R.J.Jr."/>
            <person name="Hasan N.A."/>
            <person name="Reischl U."/>
            <person name="Sanchez S."/>
        </authorList>
    </citation>
    <scope>NUCLEOTIDE SEQUENCE [LARGE SCALE GENOMIC DNA]</scope>
    <source>
        <strain evidence="8 9">1559</strain>
    </source>
</reference>
<dbReference type="InterPro" id="IPR009100">
    <property type="entry name" value="AcylCoA_DH/oxidase_NM_dom_sf"/>
</dbReference>
<dbReference type="STRING" id="948102.BKG76_08120"/>
<dbReference type="InterPro" id="IPR046373">
    <property type="entry name" value="Acyl-CoA_Oxase/DH_mid-dom_sf"/>
</dbReference>
<dbReference type="PANTHER" id="PTHR43884:SF20">
    <property type="entry name" value="ACYL-COA DEHYDROGENASE FADE28"/>
    <property type="match status" value="1"/>
</dbReference>
<evidence type="ECO:0000256" key="3">
    <source>
        <dbReference type="ARBA" id="ARBA00022630"/>
    </source>
</evidence>
<dbReference type="CDD" id="cd00567">
    <property type="entry name" value="ACAD"/>
    <property type="match status" value="1"/>
</dbReference>
<organism evidence="8 9">
    <name type="scientific">Mycobacteroides franklinii</name>
    <dbReference type="NCBI Taxonomy" id="948102"/>
    <lineage>
        <taxon>Bacteria</taxon>
        <taxon>Bacillati</taxon>
        <taxon>Actinomycetota</taxon>
        <taxon>Actinomycetes</taxon>
        <taxon>Mycobacteriales</taxon>
        <taxon>Mycobacteriaceae</taxon>
        <taxon>Mycobacteroides</taxon>
    </lineage>
</organism>
<evidence type="ECO:0000256" key="1">
    <source>
        <dbReference type="ARBA" id="ARBA00001974"/>
    </source>
</evidence>
<dbReference type="Pfam" id="PF00441">
    <property type="entry name" value="Acyl-CoA_dh_1"/>
    <property type="match status" value="1"/>
</dbReference>
<keyword evidence="5" id="KW-0560">Oxidoreductase</keyword>
<dbReference type="Pfam" id="PF02771">
    <property type="entry name" value="Acyl-CoA_dh_N"/>
    <property type="match status" value="1"/>
</dbReference>
<comment type="similarity">
    <text evidence="2">Belongs to the acyl-CoA dehydrogenase family.</text>
</comment>
<dbReference type="InterPro" id="IPR037069">
    <property type="entry name" value="AcylCoA_DH/ox_N_sf"/>
</dbReference>
<dbReference type="GeneID" id="57166767"/>
<keyword evidence="4" id="KW-0274">FAD</keyword>
<dbReference type="SUPFAM" id="SSF56645">
    <property type="entry name" value="Acyl-CoA dehydrogenase NM domain-like"/>
    <property type="match status" value="1"/>
</dbReference>
<evidence type="ECO:0000259" key="7">
    <source>
        <dbReference type="Pfam" id="PF02771"/>
    </source>
</evidence>
<dbReference type="AlphaFoldDB" id="A0A1S1L6Z4"/>
<dbReference type="Proteomes" id="UP000179616">
    <property type="component" value="Unassembled WGS sequence"/>
</dbReference>
<dbReference type="InterPro" id="IPR009075">
    <property type="entry name" value="AcylCo_DH/oxidase_C"/>
</dbReference>
<accession>A0A1S1L6Z4</accession>
<dbReference type="OrthoDB" id="4319499at2"/>
<dbReference type="GO" id="GO:0003995">
    <property type="term" value="F:acyl-CoA dehydrogenase activity"/>
    <property type="evidence" value="ECO:0007669"/>
    <property type="project" value="TreeGrafter"/>
</dbReference>
<protein>
    <submittedName>
        <fullName evidence="8">Acyl-CoA dehydrogenase</fullName>
    </submittedName>
</protein>
<evidence type="ECO:0000256" key="2">
    <source>
        <dbReference type="ARBA" id="ARBA00009347"/>
    </source>
</evidence>